<keyword evidence="3" id="KW-1185">Reference proteome</keyword>
<feature type="region of interest" description="Disordered" evidence="1">
    <location>
        <begin position="313"/>
        <end position="355"/>
    </location>
</feature>
<feature type="compositionally biased region" description="Polar residues" evidence="1">
    <location>
        <begin position="266"/>
        <end position="279"/>
    </location>
</feature>
<comment type="caution">
    <text evidence="2">The sequence shown here is derived from an EMBL/GenBank/DDBJ whole genome shotgun (WGS) entry which is preliminary data.</text>
</comment>
<feature type="compositionally biased region" description="Polar residues" evidence="1">
    <location>
        <begin position="70"/>
        <end position="79"/>
    </location>
</feature>
<evidence type="ECO:0000313" key="2">
    <source>
        <dbReference type="EMBL" id="TNC60694.1"/>
    </source>
</evidence>
<feature type="compositionally biased region" description="Polar residues" evidence="1">
    <location>
        <begin position="313"/>
        <end position="324"/>
    </location>
</feature>
<reference evidence="2 3" key="1">
    <citation type="submission" date="2019-06" db="EMBL/GenBank/DDBJ databases">
        <authorList>
            <person name="Jiang L."/>
        </authorList>
    </citation>
    <scope>NUCLEOTIDE SEQUENCE [LARGE SCALE GENOMIC DNA]</scope>
    <source>
        <strain evidence="2 3">YIM 48858</strain>
    </source>
</reference>
<feature type="region of interest" description="Disordered" evidence="1">
    <location>
        <begin position="227"/>
        <end position="288"/>
    </location>
</feature>
<gene>
    <name evidence="2" type="ORF">FHG71_21795</name>
</gene>
<organism evidence="2 3">
    <name type="scientific">Rubellimicrobium roseum</name>
    <dbReference type="NCBI Taxonomy" id="687525"/>
    <lineage>
        <taxon>Bacteria</taxon>
        <taxon>Pseudomonadati</taxon>
        <taxon>Pseudomonadota</taxon>
        <taxon>Alphaproteobacteria</taxon>
        <taxon>Rhodobacterales</taxon>
        <taxon>Roseobacteraceae</taxon>
        <taxon>Rubellimicrobium</taxon>
    </lineage>
</organism>
<evidence type="ECO:0000256" key="1">
    <source>
        <dbReference type="SAM" id="MobiDB-lite"/>
    </source>
</evidence>
<feature type="compositionally biased region" description="Acidic residues" evidence="1">
    <location>
        <begin position="343"/>
        <end position="355"/>
    </location>
</feature>
<feature type="region of interest" description="Disordered" evidence="1">
    <location>
        <begin position="42"/>
        <end position="79"/>
    </location>
</feature>
<name>A0A5C4N4Z0_9RHOB</name>
<evidence type="ECO:0000313" key="3">
    <source>
        <dbReference type="Proteomes" id="UP000305709"/>
    </source>
</evidence>
<dbReference type="RefSeq" id="WP_139083803.1">
    <property type="nucleotide sequence ID" value="NZ_VDFV01000076.1"/>
</dbReference>
<protein>
    <submittedName>
        <fullName evidence="2">Uncharacterized protein</fullName>
    </submittedName>
</protein>
<dbReference type="Proteomes" id="UP000305709">
    <property type="component" value="Unassembled WGS sequence"/>
</dbReference>
<sequence>MPIDTSDQLREEWIEITRNAIDAGNQAQCQTYYDQAVTELAQLGSDGAPEQTGDEQTQQAQAQPQTGEQVGTQTAQTEGGAQGCEALEALTAEEADRLREEWIAEAEQVIEAGDAAQCQALFDQASAELAPLDTGQQVQDGAAVAAEIVVVQPDAEVQVTQPPPEVTVTNPPPEVTVNQGQPQVLVRQAPPNVRVQVPQPIITIEQPPPEIIITMPDPQVAVTNPEPQVEVRQAQPTVRVEQPEPQVRVEQAEGGDGQADVQVQQSEEAQVLLTQPQSDPQVEVTQQEPVVTVEQAEPNVTVEQVGEAEVQFSQTGEPVITFQQGQGGVQNEDPTQDQPNAEGDLDAQQEVEVDQ</sequence>
<dbReference type="AlphaFoldDB" id="A0A5C4N4Z0"/>
<accession>A0A5C4N4Z0</accession>
<dbReference type="OrthoDB" id="7876889at2"/>
<proteinExistence type="predicted"/>
<feature type="compositionally biased region" description="Low complexity" evidence="1">
    <location>
        <begin position="50"/>
        <end position="69"/>
    </location>
</feature>
<dbReference type="EMBL" id="VDFV01000076">
    <property type="protein sequence ID" value="TNC60694.1"/>
    <property type="molecule type" value="Genomic_DNA"/>
</dbReference>